<dbReference type="Gene3D" id="6.10.340.10">
    <property type="match status" value="1"/>
</dbReference>
<dbReference type="SUPFAM" id="SSF58104">
    <property type="entry name" value="Methyl-accepting chemotaxis protein (MCP) signaling domain"/>
    <property type="match status" value="1"/>
</dbReference>
<keyword evidence="7" id="KW-0408">Iron</keyword>
<dbReference type="Pfam" id="PF00672">
    <property type="entry name" value="HAMP"/>
    <property type="match status" value="1"/>
</dbReference>
<evidence type="ECO:0000256" key="3">
    <source>
        <dbReference type="ARBA" id="ARBA00022475"/>
    </source>
</evidence>
<reference evidence="15 16" key="1">
    <citation type="submission" date="2013-08" db="EMBL/GenBank/DDBJ databases">
        <title>The genome sequence of Skermanella stibiiresistens.</title>
        <authorList>
            <person name="Zhu W."/>
            <person name="Wang G."/>
        </authorList>
    </citation>
    <scope>NUCLEOTIDE SEQUENCE [LARGE SCALE GENOMIC DNA]</scope>
    <source>
        <strain evidence="15 16">SB22</strain>
    </source>
</reference>
<accession>W9H2R9</accession>
<dbReference type="STRING" id="1385369.N825_37210"/>
<dbReference type="PROSITE" id="PS00550">
    <property type="entry name" value="HEMERYTHRINS"/>
    <property type="match status" value="1"/>
</dbReference>
<evidence type="ECO:0000256" key="7">
    <source>
        <dbReference type="ARBA" id="ARBA00023004"/>
    </source>
</evidence>
<evidence type="ECO:0000259" key="13">
    <source>
        <dbReference type="PROSITE" id="PS50111"/>
    </source>
</evidence>
<keyword evidence="9 11" id="KW-0807">Transducer</keyword>
<protein>
    <submittedName>
        <fullName evidence="15">Methyl-accepting chemotaxis protein</fullName>
    </submittedName>
</protein>
<dbReference type="CDD" id="cd06225">
    <property type="entry name" value="HAMP"/>
    <property type="match status" value="1"/>
</dbReference>
<dbReference type="GO" id="GO:0005886">
    <property type="term" value="C:plasma membrane"/>
    <property type="evidence" value="ECO:0007669"/>
    <property type="project" value="UniProtKB-SubCell"/>
</dbReference>
<feature type="transmembrane region" description="Helical" evidence="12">
    <location>
        <begin position="184"/>
        <end position="205"/>
    </location>
</feature>
<keyword evidence="6 12" id="KW-1133">Transmembrane helix</keyword>
<dbReference type="GO" id="GO:0006935">
    <property type="term" value="P:chemotaxis"/>
    <property type="evidence" value="ECO:0007669"/>
    <property type="project" value="InterPro"/>
</dbReference>
<dbReference type="Pfam" id="PF17200">
    <property type="entry name" value="sCache_2"/>
    <property type="match status" value="1"/>
</dbReference>
<dbReference type="InterPro" id="IPR012312">
    <property type="entry name" value="Hemerythrin-like"/>
</dbReference>
<keyword evidence="8 12" id="KW-0472">Membrane</keyword>
<dbReference type="SUPFAM" id="SSF47188">
    <property type="entry name" value="Hemerythrin-like"/>
    <property type="match status" value="1"/>
</dbReference>
<dbReference type="GO" id="GO:0007165">
    <property type="term" value="P:signal transduction"/>
    <property type="evidence" value="ECO:0007669"/>
    <property type="project" value="UniProtKB-KW"/>
</dbReference>
<dbReference type="CDD" id="cd12107">
    <property type="entry name" value="Hemerythrin"/>
    <property type="match status" value="1"/>
</dbReference>
<dbReference type="NCBIfam" id="TIGR02481">
    <property type="entry name" value="hemeryth_dom"/>
    <property type="match status" value="1"/>
</dbReference>
<dbReference type="SMART" id="SM01049">
    <property type="entry name" value="Cache_2"/>
    <property type="match status" value="1"/>
</dbReference>
<sequence>MRLRGRLLAMVSLASAGMIVIGVLALVSLRSELLNDRALKARDLVDAAANIALTHADLAAKGVMAPDAAKRAAVESIAMLRYEGANYFWINDLDGILIGHPTLPDRIGRDVRDMKDADGMAMFDAFIKVARETGAGFVEYRWMKPGESEPSPKISYVKRIPGWDWVVGTGIYVDDVERVFRQKALVHGAIFAVVLAAVLAAALLVTRSVVRPLGELRLVMTRMSEGAIDLPVPALKRLDEIGDMARTVAVFQDGLIHARMLTQEQEGERIVKENKQKQLEAFIREFEMTIVSVLDGLAAADQAMRANARRMADSVIETRRQVATAAGSSEEAMGNVQTVAAAAEELSASIHEISRQATQASAMANKAVGETAVTSEAIRVLEEKVGGIGTFVQLIADIANQTNLLALNATIEAARAGDAGKGFAIVASEVKLLATQTAKATDEITRQIIEIQNSTHSSVEAIGAIVQINRDMSGVATAISTAVEQQYAATSEIARNAEQGALGTSNVSGAIGLVERAAVESTRATEELDLTAAALGEQADILKSKVDDFLKRVRFDGSASAPLVEWGVDLEFGIPRIDAEHRKLLELANRVYFSVKGGEDPKLLSRAFDELRAYASKHFADEEGFMTKIGFPEAEEHRDQHRMFISRLDALAEDYRQGAAIRGVDVVGLLGGWWQTHIKGFDGAVARYAAARRSPIREAA</sequence>
<dbReference type="Gene3D" id="1.10.287.950">
    <property type="entry name" value="Methyl-accepting chemotaxis protein"/>
    <property type="match status" value="1"/>
</dbReference>
<feature type="domain" description="Methyl-accepting transducer" evidence="13">
    <location>
        <begin position="300"/>
        <end position="536"/>
    </location>
</feature>
<dbReference type="PROSITE" id="PS50111">
    <property type="entry name" value="CHEMOTAXIS_TRANSDUC_2"/>
    <property type="match status" value="1"/>
</dbReference>
<dbReference type="GO" id="GO:0004888">
    <property type="term" value="F:transmembrane signaling receptor activity"/>
    <property type="evidence" value="ECO:0007669"/>
    <property type="project" value="InterPro"/>
</dbReference>
<comment type="similarity">
    <text evidence="10">Belongs to the methyl-accepting chemotaxis (MCP) protein family.</text>
</comment>
<proteinExistence type="inferred from homology"/>
<organism evidence="15 16">
    <name type="scientific">Skermanella stibiiresistens SB22</name>
    <dbReference type="NCBI Taxonomy" id="1385369"/>
    <lineage>
        <taxon>Bacteria</taxon>
        <taxon>Pseudomonadati</taxon>
        <taxon>Pseudomonadota</taxon>
        <taxon>Alphaproteobacteria</taxon>
        <taxon>Rhodospirillales</taxon>
        <taxon>Azospirillaceae</taxon>
        <taxon>Skermanella</taxon>
    </lineage>
</organism>
<name>W9H2R9_9PROT</name>
<dbReference type="Pfam" id="PF01814">
    <property type="entry name" value="Hemerythrin"/>
    <property type="match status" value="1"/>
</dbReference>
<evidence type="ECO:0000256" key="11">
    <source>
        <dbReference type="PROSITE-ProRule" id="PRU00284"/>
    </source>
</evidence>
<evidence type="ECO:0000256" key="2">
    <source>
        <dbReference type="ARBA" id="ARBA00010587"/>
    </source>
</evidence>
<comment type="caution">
    <text evidence="15">The sequence shown here is derived from an EMBL/GenBank/DDBJ whole genome shotgun (WGS) entry which is preliminary data.</text>
</comment>
<dbReference type="SMART" id="SM00283">
    <property type="entry name" value="MA"/>
    <property type="match status" value="1"/>
</dbReference>
<dbReference type="InterPro" id="IPR035938">
    <property type="entry name" value="Hemerythrin-like_sf"/>
</dbReference>
<feature type="transmembrane region" description="Helical" evidence="12">
    <location>
        <begin position="6"/>
        <end position="27"/>
    </location>
</feature>
<dbReference type="InterPro" id="IPR016131">
    <property type="entry name" value="Haemerythrin_Fe_BS"/>
</dbReference>
<evidence type="ECO:0000256" key="12">
    <source>
        <dbReference type="SAM" id="Phobius"/>
    </source>
</evidence>
<dbReference type="InterPro" id="IPR033480">
    <property type="entry name" value="sCache_2"/>
</dbReference>
<keyword evidence="3" id="KW-1003">Cell membrane</keyword>
<comment type="similarity">
    <text evidence="2">Belongs to the hemerythrin family.</text>
</comment>
<dbReference type="Gene3D" id="3.30.450.20">
    <property type="entry name" value="PAS domain"/>
    <property type="match status" value="1"/>
</dbReference>
<comment type="subcellular location">
    <subcellularLocation>
        <location evidence="1">Cell membrane</location>
        <topology evidence="1">Multi-pass membrane protein</topology>
    </subcellularLocation>
</comment>
<evidence type="ECO:0000256" key="1">
    <source>
        <dbReference type="ARBA" id="ARBA00004651"/>
    </source>
</evidence>
<dbReference type="InterPro" id="IPR004089">
    <property type="entry name" value="MCPsignal_dom"/>
</dbReference>
<dbReference type="Proteomes" id="UP000019486">
    <property type="component" value="Unassembled WGS sequence"/>
</dbReference>
<keyword evidence="5" id="KW-0479">Metal-binding</keyword>
<evidence type="ECO:0000256" key="8">
    <source>
        <dbReference type="ARBA" id="ARBA00023136"/>
    </source>
</evidence>
<gene>
    <name evidence="15" type="ORF">N825_37210</name>
</gene>
<feature type="domain" description="HAMP" evidence="14">
    <location>
        <begin position="207"/>
        <end position="260"/>
    </location>
</feature>
<evidence type="ECO:0000256" key="10">
    <source>
        <dbReference type="ARBA" id="ARBA00029447"/>
    </source>
</evidence>
<evidence type="ECO:0000256" key="4">
    <source>
        <dbReference type="ARBA" id="ARBA00022692"/>
    </source>
</evidence>
<evidence type="ECO:0000256" key="6">
    <source>
        <dbReference type="ARBA" id="ARBA00022989"/>
    </source>
</evidence>
<evidence type="ECO:0000259" key="14">
    <source>
        <dbReference type="PROSITE" id="PS50885"/>
    </source>
</evidence>
<dbReference type="PROSITE" id="PS50885">
    <property type="entry name" value="HAMP"/>
    <property type="match status" value="1"/>
</dbReference>
<dbReference type="PRINTS" id="PR00260">
    <property type="entry name" value="CHEMTRNSDUCR"/>
</dbReference>
<evidence type="ECO:0000256" key="5">
    <source>
        <dbReference type="ARBA" id="ARBA00022723"/>
    </source>
</evidence>
<dbReference type="InterPro" id="IPR012827">
    <property type="entry name" value="Hemerythrin_metal-bd"/>
</dbReference>
<evidence type="ECO:0000256" key="9">
    <source>
        <dbReference type="ARBA" id="ARBA00023224"/>
    </source>
</evidence>
<keyword evidence="4 12" id="KW-0812">Transmembrane</keyword>
<dbReference type="NCBIfam" id="NF033749">
    <property type="entry name" value="bact_hemeryth"/>
    <property type="match status" value="1"/>
</dbReference>
<evidence type="ECO:0000313" key="16">
    <source>
        <dbReference type="Proteomes" id="UP000019486"/>
    </source>
</evidence>
<dbReference type="EMBL" id="AVFL01000008">
    <property type="protein sequence ID" value="EWY40349.1"/>
    <property type="molecule type" value="Genomic_DNA"/>
</dbReference>
<dbReference type="SMART" id="SM00304">
    <property type="entry name" value="HAMP"/>
    <property type="match status" value="1"/>
</dbReference>
<keyword evidence="16" id="KW-1185">Reference proteome</keyword>
<evidence type="ECO:0000313" key="15">
    <source>
        <dbReference type="EMBL" id="EWY40349.1"/>
    </source>
</evidence>
<dbReference type="InterPro" id="IPR004090">
    <property type="entry name" value="Chemotax_Me-accpt_rcpt"/>
</dbReference>
<dbReference type="AlphaFoldDB" id="W9H2R9"/>
<dbReference type="Pfam" id="PF00015">
    <property type="entry name" value="MCPsignal"/>
    <property type="match status" value="1"/>
</dbReference>
<dbReference type="PANTHER" id="PTHR32089:SF112">
    <property type="entry name" value="LYSOZYME-LIKE PROTEIN-RELATED"/>
    <property type="match status" value="1"/>
</dbReference>
<dbReference type="InterPro" id="IPR003660">
    <property type="entry name" value="HAMP_dom"/>
</dbReference>
<dbReference type="Gene3D" id="1.20.120.50">
    <property type="entry name" value="Hemerythrin-like"/>
    <property type="match status" value="1"/>
</dbReference>
<dbReference type="GO" id="GO:0046872">
    <property type="term" value="F:metal ion binding"/>
    <property type="evidence" value="ECO:0007669"/>
    <property type="project" value="UniProtKB-KW"/>
</dbReference>
<dbReference type="PANTHER" id="PTHR32089">
    <property type="entry name" value="METHYL-ACCEPTING CHEMOTAXIS PROTEIN MCPB"/>
    <property type="match status" value="1"/>
</dbReference>